<keyword evidence="4" id="KW-0274">FAD</keyword>
<comment type="similarity">
    <text evidence="2">Belongs to the class-I pyridine nucleotide-disulfide oxidoreductase family.</text>
</comment>
<dbReference type="InterPro" id="IPR023753">
    <property type="entry name" value="FAD/NAD-binding_dom"/>
</dbReference>
<evidence type="ECO:0000259" key="7">
    <source>
        <dbReference type="Pfam" id="PF02852"/>
    </source>
</evidence>
<keyword evidence="6" id="KW-0520">NAD</keyword>
<name>A0A382W5C6_9ZZZZ</name>
<evidence type="ECO:0000256" key="3">
    <source>
        <dbReference type="ARBA" id="ARBA00022630"/>
    </source>
</evidence>
<feature type="non-terminal residue" evidence="9">
    <location>
        <position position="1"/>
    </location>
</feature>
<feature type="domain" description="FAD/NAD(P)-binding" evidence="8">
    <location>
        <begin position="3"/>
        <end position="107"/>
    </location>
</feature>
<dbReference type="GO" id="GO:0006103">
    <property type="term" value="P:2-oxoglutarate metabolic process"/>
    <property type="evidence" value="ECO:0007669"/>
    <property type="project" value="TreeGrafter"/>
</dbReference>
<dbReference type="FunFam" id="3.30.390.30:FF:000001">
    <property type="entry name" value="Dihydrolipoyl dehydrogenase"/>
    <property type="match status" value="1"/>
</dbReference>
<keyword evidence="3" id="KW-0285">Flavoprotein</keyword>
<dbReference type="PANTHER" id="PTHR22912:SF217">
    <property type="entry name" value="DIHYDROLIPOYL DEHYDROGENASE"/>
    <property type="match status" value="1"/>
</dbReference>
<organism evidence="9">
    <name type="scientific">marine metagenome</name>
    <dbReference type="NCBI Taxonomy" id="408172"/>
    <lineage>
        <taxon>unclassified sequences</taxon>
        <taxon>metagenomes</taxon>
        <taxon>ecological metagenomes</taxon>
    </lineage>
</organism>
<keyword evidence="5" id="KW-0560">Oxidoreductase</keyword>
<dbReference type="InterPro" id="IPR016156">
    <property type="entry name" value="FAD/NAD-linked_Rdtase_dimer_sf"/>
</dbReference>
<evidence type="ECO:0000256" key="1">
    <source>
        <dbReference type="ARBA" id="ARBA00001974"/>
    </source>
</evidence>
<evidence type="ECO:0000259" key="8">
    <source>
        <dbReference type="Pfam" id="PF07992"/>
    </source>
</evidence>
<dbReference type="InterPro" id="IPR036188">
    <property type="entry name" value="FAD/NAD-bd_sf"/>
</dbReference>
<proteinExistence type="inferred from homology"/>
<dbReference type="GO" id="GO:0004148">
    <property type="term" value="F:dihydrolipoyl dehydrogenase (NADH) activity"/>
    <property type="evidence" value="ECO:0007669"/>
    <property type="project" value="TreeGrafter"/>
</dbReference>
<dbReference type="Gene3D" id="3.30.390.30">
    <property type="match status" value="1"/>
</dbReference>
<comment type="cofactor">
    <cofactor evidence="1">
        <name>FAD</name>
        <dbReference type="ChEBI" id="CHEBI:57692"/>
    </cofactor>
</comment>
<dbReference type="Gene3D" id="3.50.50.60">
    <property type="entry name" value="FAD/NAD(P)-binding domain"/>
    <property type="match status" value="2"/>
</dbReference>
<evidence type="ECO:0000256" key="6">
    <source>
        <dbReference type="ARBA" id="ARBA00023027"/>
    </source>
</evidence>
<dbReference type="PRINTS" id="PR00411">
    <property type="entry name" value="PNDRDTASEI"/>
</dbReference>
<dbReference type="SUPFAM" id="SSF51905">
    <property type="entry name" value="FAD/NAD(P)-binding domain"/>
    <property type="match status" value="1"/>
</dbReference>
<evidence type="ECO:0000313" key="9">
    <source>
        <dbReference type="EMBL" id="SVD53919.1"/>
    </source>
</evidence>
<dbReference type="Pfam" id="PF02852">
    <property type="entry name" value="Pyr_redox_dim"/>
    <property type="match status" value="1"/>
</dbReference>
<gene>
    <name evidence="9" type="ORF">METZ01_LOCUS406773</name>
</gene>
<sequence>GLADSLVRQGIEVAMGAGVVEVKKQKRQIVLRYQVDGEEQSRKVDRVLVATGVQGNIEGLGLEVAGVHFRNGAIEVNGRMETNTKGVYAIGDVAGAPQLAHAAVQEGIAAVEFAAGRQRPGLDRRQVPSCTYCQPQVASVGLSEKEAREAGHDVKVGRFPFAASGKGQVIGETEGLVKLVFDAQYGELLGGAILGAEATELVAELGLALRPEATYEELLFTVHAHPTLSEAIMEAAGEAFGEAINL</sequence>
<protein>
    <recommendedName>
        <fullName evidence="10">Dihydrolipoyl dehydrogenase</fullName>
    </recommendedName>
</protein>
<evidence type="ECO:0008006" key="10">
    <source>
        <dbReference type="Google" id="ProtNLM"/>
    </source>
</evidence>
<evidence type="ECO:0000256" key="4">
    <source>
        <dbReference type="ARBA" id="ARBA00022827"/>
    </source>
</evidence>
<dbReference type="EMBL" id="UINC01157110">
    <property type="protein sequence ID" value="SVD53919.1"/>
    <property type="molecule type" value="Genomic_DNA"/>
</dbReference>
<evidence type="ECO:0000256" key="2">
    <source>
        <dbReference type="ARBA" id="ARBA00007532"/>
    </source>
</evidence>
<evidence type="ECO:0000256" key="5">
    <source>
        <dbReference type="ARBA" id="ARBA00023002"/>
    </source>
</evidence>
<dbReference type="SUPFAM" id="SSF55424">
    <property type="entry name" value="FAD/NAD-linked reductases, dimerisation (C-terminal) domain"/>
    <property type="match status" value="1"/>
</dbReference>
<dbReference type="GO" id="GO:0050660">
    <property type="term" value="F:flavin adenine dinucleotide binding"/>
    <property type="evidence" value="ECO:0007669"/>
    <property type="project" value="TreeGrafter"/>
</dbReference>
<dbReference type="Pfam" id="PF07992">
    <property type="entry name" value="Pyr_redox_2"/>
    <property type="match status" value="1"/>
</dbReference>
<dbReference type="PANTHER" id="PTHR22912">
    <property type="entry name" value="DISULFIDE OXIDOREDUCTASE"/>
    <property type="match status" value="1"/>
</dbReference>
<dbReference type="AlphaFoldDB" id="A0A382W5C6"/>
<reference evidence="9" key="1">
    <citation type="submission" date="2018-05" db="EMBL/GenBank/DDBJ databases">
        <authorList>
            <person name="Lanie J.A."/>
            <person name="Ng W.-L."/>
            <person name="Kazmierczak K.M."/>
            <person name="Andrzejewski T.M."/>
            <person name="Davidsen T.M."/>
            <person name="Wayne K.J."/>
            <person name="Tettelin H."/>
            <person name="Glass J.I."/>
            <person name="Rusch D."/>
            <person name="Podicherti R."/>
            <person name="Tsui H.-C.T."/>
            <person name="Winkler M.E."/>
        </authorList>
    </citation>
    <scope>NUCLEOTIDE SEQUENCE</scope>
</reference>
<dbReference type="PRINTS" id="PR00368">
    <property type="entry name" value="FADPNR"/>
</dbReference>
<dbReference type="InterPro" id="IPR050151">
    <property type="entry name" value="Class-I_Pyr_Nuc-Dis_Oxidored"/>
</dbReference>
<accession>A0A382W5C6</accession>
<dbReference type="InterPro" id="IPR004099">
    <property type="entry name" value="Pyr_nucl-diS_OxRdtase_dimer"/>
</dbReference>
<feature type="domain" description="Pyridine nucleotide-disulphide oxidoreductase dimerisation" evidence="7">
    <location>
        <begin position="127"/>
        <end position="236"/>
    </location>
</feature>